<protein>
    <recommendedName>
        <fullName evidence="4">Outer membrane protein beta-barrel domain-containing protein</fullName>
    </recommendedName>
</protein>
<reference evidence="2" key="1">
    <citation type="submission" date="2022-09" db="EMBL/GenBank/DDBJ databases">
        <title>Comparative genomics and taxonomic characterization of three novel marine species of genus Reichenbachiella exhibiting antioxidant and polysaccharide degradation activities.</title>
        <authorList>
            <person name="Muhammad N."/>
            <person name="Lee Y.-J."/>
            <person name="Ko J."/>
            <person name="Kim S.-G."/>
        </authorList>
    </citation>
    <scope>NUCLEOTIDE SEQUENCE</scope>
    <source>
        <strain evidence="2">BKB1-1</strain>
    </source>
</reference>
<proteinExistence type="predicted"/>
<dbReference type="Proteomes" id="UP001065174">
    <property type="component" value="Chromosome"/>
</dbReference>
<keyword evidence="3" id="KW-1185">Reference proteome</keyword>
<gene>
    <name evidence="2" type="ORF">N6H18_17335</name>
</gene>
<feature type="signal peptide" evidence="1">
    <location>
        <begin position="1"/>
        <end position="23"/>
    </location>
</feature>
<evidence type="ECO:0000313" key="3">
    <source>
        <dbReference type="Proteomes" id="UP001065174"/>
    </source>
</evidence>
<dbReference type="EMBL" id="CP106679">
    <property type="protein sequence ID" value="UXP32109.1"/>
    <property type="molecule type" value="Genomic_DNA"/>
</dbReference>
<dbReference type="RefSeq" id="WP_262309546.1">
    <property type="nucleotide sequence ID" value="NZ_CP106679.1"/>
</dbReference>
<evidence type="ECO:0000256" key="1">
    <source>
        <dbReference type="SAM" id="SignalP"/>
    </source>
</evidence>
<feature type="chain" id="PRO_5047154953" description="Outer membrane protein beta-barrel domain-containing protein" evidence="1">
    <location>
        <begin position="24"/>
        <end position="146"/>
    </location>
</feature>
<accession>A0ABY6CNK5</accession>
<sequence>MKQILKLAITIILFILVAQCSRAQSLRVSATIEKAVMGVQTGTEVSYRFKNKMGIGGFYQKNLPNLNETSNSEYEFTGIAVSVPITQCNKIMLSGVLRAGVINRRFVIVTPSVETEVKVSKHLSFALGLGIRATEAAINTKFSWTL</sequence>
<organism evidence="2 3">
    <name type="scientific">Reichenbachiella agarivorans</name>
    <dbReference type="NCBI Taxonomy" id="2979464"/>
    <lineage>
        <taxon>Bacteria</taxon>
        <taxon>Pseudomonadati</taxon>
        <taxon>Bacteroidota</taxon>
        <taxon>Cytophagia</taxon>
        <taxon>Cytophagales</taxon>
        <taxon>Reichenbachiellaceae</taxon>
        <taxon>Reichenbachiella</taxon>
    </lineage>
</organism>
<evidence type="ECO:0000313" key="2">
    <source>
        <dbReference type="EMBL" id="UXP32109.1"/>
    </source>
</evidence>
<evidence type="ECO:0008006" key="4">
    <source>
        <dbReference type="Google" id="ProtNLM"/>
    </source>
</evidence>
<name>A0ABY6CNK5_9BACT</name>
<keyword evidence="1" id="KW-0732">Signal</keyword>